<proteinExistence type="predicted"/>
<sequence>MRRGDGLACGELRRLQCRKITKKLGGCLLVDASALKTKTAVLRVAMSVLR</sequence>
<dbReference type="Proteomes" id="UP000000812">
    <property type="component" value="Chromosome"/>
</dbReference>
<evidence type="ECO:0000313" key="2">
    <source>
        <dbReference type="Proteomes" id="UP000000812"/>
    </source>
</evidence>
<dbReference type="EMBL" id="AE003849">
    <property type="protein sequence ID" value="AAF84085.1"/>
    <property type="molecule type" value="Genomic_DNA"/>
</dbReference>
<dbReference type="KEGG" id="xfa:XF_1276"/>
<accession>Q9PDV3</accession>
<dbReference type="RefSeq" id="WP_010893782.1">
    <property type="nucleotide sequence ID" value="NC_002488.3"/>
</dbReference>
<organism evidence="1 2">
    <name type="scientific">Xylella fastidiosa (strain 9a5c)</name>
    <dbReference type="NCBI Taxonomy" id="160492"/>
    <lineage>
        <taxon>Bacteria</taxon>
        <taxon>Pseudomonadati</taxon>
        <taxon>Pseudomonadota</taxon>
        <taxon>Gammaproteobacteria</taxon>
        <taxon>Lysobacterales</taxon>
        <taxon>Lysobacteraceae</taxon>
        <taxon>Xylella</taxon>
    </lineage>
</organism>
<dbReference type="HOGENOM" id="CLU_208674_0_0_6"/>
<dbReference type="PIR" id="B82702">
    <property type="entry name" value="B82702"/>
</dbReference>
<reference evidence="1 2" key="1">
    <citation type="journal article" date="2000" name="Nature">
        <title>The genome sequence of the plant pathogen Xylella fastidiosa.</title>
        <authorList>
            <person name="Simpson A.J."/>
            <person name="Reinach F.C."/>
            <person name="Arruda P."/>
            <person name="Abreu F.A."/>
            <person name="Acencio M."/>
            <person name="Alvarenga R."/>
            <person name="Alves L.M."/>
            <person name="Araya J.E."/>
            <person name="Baia G.S."/>
            <person name="Baptista C.S."/>
            <person name="Barros M.H."/>
            <person name="Bonaccorsi E.D."/>
            <person name="Bordin S."/>
            <person name="Bove J.M."/>
            <person name="Briones M.R."/>
            <person name="Bueno M.R."/>
            <person name="Camargo A.A."/>
            <person name="Camargo L.E."/>
            <person name="Carraro D.M."/>
            <person name="Carrer H."/>
            <person name="Colauto N.B."/>
            <person name="Colombo C."/>
            <person name="Costa F.F."/>
            <person name="Costa M.C."/>
            <person name="Costa-Neto C.M."/>
            <person name="Coutinho L.L."/>
            <person name="Cristofani M."/>
            <person name="Dias-Neto E."/>
            <person name="Docena C."/>
            <person name="El-Dorry H."/>
            <person name="Facincani A.P."/>
            <person name="Ferreira A.J."/>
            <person name="Ferreira V.C."/>
            <person name="Ferro J.A."/>
            <person name="Fraga J.S."/>
            <person name="Franca S.C."/>
            <person name="Franco M.C."/>
            <person name="Frohme M."/>
            <person name="Furlan L.R."/>
            <person name="Garnier M."/>
            <person name="Goldman G.H."/>
            <person name="Goldman M.H."/>
            <person name="Gomes S.L."/>
            <person name="Gruber A."/>
            <person name="Ho P.L."/>
            <person name="Hoheisel J.D."/>
            <person name="Junqueira M.L."/>
            <person name="Kemper E.L."/>
            <person name="Kitajima J.P."/>
            <person name="Krieger J.E."/>
            <person name="Kuramae E.E."/>
            <person name="Laigret F."/>
            <person name="Lambais M.R."/>
            <person name="Leite L.C."/>
            <person name="Lemos E.G."/>
            <person name="Lemos M.V."/>
            <person name="Lopes S.A."/>
            <person name="Lopes C.R."/>
            <person name="Machado J.A."/>
            <person name="Machado M.A."/>
            <person name="Madeira A.M."/>
            <person name="Madeira H.M."/>
            <person name="Marino C.L."/>
            <person name="Marques M.V."/>
            <person name="Martins E.A."/>
            <person name="Martins E.M."/>
            <person name="Matsukuma A.Y."/>
            <person name="Menck C.F."/>
            <person name="Miracca E.C."/>
            <person name="Miyaki C.Y."/>
            <person name="Monteriro-Vitorello C.B."/>
            <person name="Moon D.H."/>
            <person name="Nagai M.A."/>
            <person name="Nascimento A.L."/>
            <person name="Netto L.E."/>
            <person name="Nhani A.Jr."/>
            <person name="Nobrega F.G."/>
            <person name="Nunes L.R."/>
            <person name="Oliveira M.A."/>
            <person name="de Oliveira M.C."/>
            <person name="de Oliveira R.C."/>
            <person name="Palmieri D.A."/>
            <person name="Paris A."/>
            <person name="Peixoto B.R."/>
            <person name="Pereira G.A."/>
            <person name="Pereira H.A.Jr."/>
            <person name="Pesquero J.B."/>
            <person name="Quaggio R.B."/>
            <person name="Roberto P.G."/>
            <person name="Rodrigues V."/>
            <person name="de M Rosa A.J."/>
            <person name="de Rosa V.E.Jr."/>
            <person name="de Sa R.G."/>
            <person name="Santelli R.V."/>
            <person name="Sawasaki H.E."/>
            <person name="da Silva A.C."/>
            <person name="da Silva A.M."/>
            <person name="da Silva F.R."/>
            <person name="da Silva W.A.Jr."/>
            <person name="da Silveira J.F."/>
            <person name="Silvestri M.L."/>
            <person name="Siqueira W.J."/>
            <person name="de Souza A.A."/>
            <person name="de Souza A.P."/>
            <person name="Terenzi M.F."/>
            <person name="Truffi D."/>
            <person name="Tsai S.M."/>
            <person name="Tsuhako M.H."/>
            <person name="Vallada H."/>
            <person name="Van Sluys M.A."/>
            <person name="Verjovski-Almeida S."/>
            <person name="Vettore A.L."/>
            <person name="Zago M.A."/>
            <person name="Zatz M."/>
            <person name="Meidanis J."/>
            <person name="Setubal J.C."/>
        </authorList>
    </citation>
    <scope>NUCLEOTIDE SEQUENCE [LARGE SCALE GENOMIC DNA]</scope>
    <source>
        <strain evidence="1 2">9a5c</strain>
    </source>
</reference>
<gene>
    <name evidence="1" type="ordered locus">XF_1276</name>
</gene>
<evidence type="ECO:0000313" key="1">
    <source>
        <dbReference type="EMBL" id="AAF84085.1"/>
    </source>
</evidence>
<protein>
    <submittedName>
        <fullName evidence="1">Uncharacterized protein</fullName>
    </submittedName>
</protein>
<name>Q9PDV3_XYLFA</name>
<dbReference type="AlphaFoldDB" id="Q9PDV3"/>